<dbReference type="Pfam" id="PF13456">
    <property type="entry name" value="RVT_3"/>
    <property type="match status" value="1"/>
</dbReference>
<proteinExistence type="predicted"/>
<dbReference type="PANTHER" id="PTHR48475:SF1">
    <property type="entry name" value="RNASE H TYPE-1 DOMAIN-CONTAINING PROTEIN"/>
    <property type="match status" value="1"/>
</dbReference>
<dbReference type="InterPro" id="IPR036397">
    <property type="entry name" value="RNaseH_sf"/>
</dbReference>
<evidence type="ECO:0000259" key="1">
    <source>
        <dbReference type="PROSITE" id="PS50879"/>
    </source>
</evidence>
<dbReference type="SUPFAM" id="SSF53098">
    <property type="entry name" value="Ribonuclease H-like"/>
    <property type="match status" value="1"/>
</dbReference>
<dbReference type="Gene3D" id="3.30.420.10">
    <property type="entry name" value="Ribonuclease H-like superfamily/Ribonuclease H"/>
    <property type="match status" value="1"/>
</dbReference>
<dbReference type="EMBL" id="CP065053">
    <property type="protein sequence ID" value="QPI48117.1"/>
    <property type="molecule type" value="Genomic_DNA"/>
</dbReference>
<evidence type="ECO:0000313" key="3">
    <source>
        <dbReference type="Proteomes" id="UP000662888"/>
    </source>
</evidence>
<dbReference type="RefSeq" id="WP_206087757.1">
    <property type="nucleotide sequence ID" value="NZ_CP065053.1"/>
</dbReference>
<protein>
    <submittedName>
        <fullName evidence="2">Ribonuclease HI family protein</fullName>
    </submittedName>
</protein>
<name>A0AA48W8X0_9BURK</name>
<accession>A0AA48W8X0</accession>
<feature type="domain" description="RNase H type-1" evidence="1">
    <location>
        <begin position="95"/>
        <end position="225"/>
    </location>
</feature>
<dbReference type="CDD" id="cd09279">
    <property type="entry name" value="RNase_HI_like"/>
    <property type="match status" value="1"/>
</dbReference>
<organism evidence="2 3">
    <name type="scientific">Massilia antarctica</name>
    <dbReference type="NCBI Taxonomy" id="2765360"/>
    <lineage>
        <taxon>Bacteria</taxon>
        <taxon>Pseudomonadati</taxon>
        <taxon>Pseudomonadota</taxon>
        <taxon>Betaproteobacteria</taxon>
        <taxon>Burkholderiales</taxon>
        <taxon>Oxalobacteraceae</taxon>
        <taxon>Telluria group</taxon>
        <taxon>Massilia</taxon>
    </lineage>
</organism>
<dbReference type="Proteomes" id="UP000662888">
    <property type="component" value="Chromosome"/>
</dbReference>
<keyword evidence="3" id="KW-1185">Reference proteome</keyword>
<dbReference type="PANTHER" id="PTHR48475">
    <property type="entry name" value="RIBONUCLEASE H"/>
    <property type="match status" value="1"/>
</dbReference>
<dbReference type="InterPro" id="IPR012337">
    <property type="entry name" value="RNaseH-like_sf"/>
</dbReference>
<reference evidence="2 3" key="1">
    <citation type="submission" date="2020-11" db="EMBL/GenBank/DDBJ databases">
        <authorList>
            <person name="Sun Q."/>
        </authorList>
    </citation>
    <scope>NUCLEOTIDE SEQUENCE [LARGE SCALE GENOMIC DNA]</scope>
    <source>
        <strain evidence="2 3">P8398</strain>
    </source>
</reference>
<dbReference type="InterPro" id="IPR002156">
    <property type="entry name" value="RNaseH_domain"/>
</dbReference>
<dbReference type="PROSITE" id="PS50879">
    <property type="entry name" value="RNASE_H_1"/>
    <property type="match status" value="1"/>
</dbReference>
<evidence type="ECO:0000313" key="2">
    <source>
        <dbReference type="EMBL" id="QPI48117.1"/>
    </source>
</evidence>
<gene>
    <name evidence="2" type="ORF">IV454_21525</name>
</gene>
<sequence length="233" mass="24501">MTEPTHAEPTHALAQLVAAAFKAERGASRKLAARAGISEEQALRATLEQRAGARGLAALLDERAALLAAETARLAERDTKRALARSARSDRHAGPPAPWRAWFDGSAHPNPGRCGIGALLTGPDGEHIEIARPAGYGNSSEAEYQALIAVLEVAVAHGARGLTVHGDSRVVIDDVNGPELAGARSLRDYRARARALLGRIDGACVRWLPRHKNQAADALSQRAVAAFGLAGMA</sequence>